<organism evidence="1 2">
    <name type="scientific">Orbilia ellipsospora</name>
    <dbReference type="NCBI Taxonomy" id="2528407"/>
    <lineage>
        <taxon>Eukaryota</taxon>
        <taxon>Fungi</taxon>
        <taxon>Dikarya</taxon>
        <taxon>Ascomycota</taxon>
        <taxon>Pezizomycotina</taxon>
        <taxon>Orbiliomycetes</taxon>
        <taxon>Orbiliales</taxon>
        <taxon>Orbiliaceae</taxon>
        <taxon>Orbilia</taxon>
    </lineage>
</organism>
<name>A0AAV9X4H7_9PEZI</name>
<sequence length="258" mass="29388">MPRKARKTTQSSDNVVPLDAKPHAVLLIPELLELIITFAVHSYPEDEAGSTENLIKATKDLWCNYRLVCKFWKEIIETSTLPDLASLTLNTTITVKDDRPAPKLTICPLAIKFATEVCKLESPPWYWSWSRRTVPGWAARMVDKYRGKRYPKRLATYPAVTGMRAKATSSAVRGKRIQRVNSYYLKQRRTEVSWDEQLECWYFESESEITAQNLVAFVCGVYEACGSNSYHTGVPFVRVELLRPDEGVVGHVDIPCKI</sequence>
<dbReference type="Proteomes" id="UP001365542">
    <property type="component" value="Unassembled WGS sequence"/>
</dbReference>
<evidence type="ECO:0008006" key="3">
    <source>
        <dbReference type="Google" id="ProtNLM"/>
    </source>
</evidence>
<evidence type="ECO:0000313" key="1">
    <source>
        <dbReference type="EMBL" id="KAK6535520.1"/>
    </source>
</evidence>
<accession>A0AAV9X4H7</accession>
<proteinExistence type="predicted"/>
<reference evidence="1 2" key="1">
    <citation type="submission" date="2019-10" db="EMBL/GenBank/DDBJ databases">
        <authorList>
            <person name="Palmer J.M."/>
        </authorList>
    </citation>
    <scope>NUCLEOTIDE SEQUENCE [LARGE SCALE GENOMIC DNA]</scope>
    <source>
        <strain evidence="1 2">TWF694</strain>
    </source>
</reference>
<dbReference type="EMBL" id="JAVHJO010000010">
    <property type="protein sequence ID" value="KAK6535520.1"/>
    <property type="molecule type" value="Genomic_DNA"/>
</dbReference>
<comment type="caution">
    <text evidence="1">The sequence shown here is derived from an EMBL/GenBank/DDBJ whole genome shotgun (WGS) entry which is preliminary data.</text>
</comment>
<evidence type="ECO:0000313" key="2">
    <source>
        <dbReference type="Proteomes" id="UP001365542"/>
    </source>
</evidence>
<keyword evidence="2" id="KW-1185">Reference proteome</keyword>
<gene>
    <name evidence="1" type="ORF">TWF694_001975</name>
</gene>
<dbReference type="AlphaFoldDB" id="A0AAV9X4H7"/>
<protein>
    <recommendedName>
        <fullName evidence="3">F-box domain-containing protein</fullName>
    </recommendedName>
</protein>